<dbReference type="InterPro" id="IPR028978">
    <property type="entry name" value="Chorismate_lyase_/UTRA_dom_sf"/>
</dbReference>
<dbReference type="KEGG" id="lem:LEN_0785"/>
<dbReference type="SUPFAM" id="SSF64288">
    <property type="entry name" value="Chorismate lyase-like"/>
    <property type="match status" value="1"/>
</dbReference>
<evidence type="ECO:0000313" key="1">
    <source>
        <dbReference type="EMBL" id="BAV96272.1"/>
    </source>
</evidence>
<dbReference type="Proteomes" id="UP000218824">
    <property type="component" value="Chromosome"/>
</dbReference>
<name>A0AAU9ADH0_LYSEN</name>
<organism evidence="1 2">
    <name type="scientific">Lysobacter enzymogenes</name>
    <dbReference type="NCBI Taxonomy" id="69"/>
    <lineage>
        <taxon>Bacteria</taxon>
        <taxon>Pseudomonadati</taxon>
        <taxon>Pseudomonadota</taxon>
        <taxon>Gammaproteobacteria</taxon>
        <taxon>Lysobacterales</taxon>
        <taxon>Lysobacteraceae</taxon>
        <taxon>Lysobacter</taxon>
    </lineage>
</organism>
<dbReference type="AlphaFoldDB" id="A0AAU9ADH0"/>
<protein>
    <submittedName>
        <fullName evidence="1">Uncharacterized protein</fullName>
    </submittedName>
</protein>
<dbReference type="EMBL" id="AP014940">
    <property type="protein sequence ID" value="BAV96272.1"/>
    <property type="molecule type" value="Genomic_DNA"/>
</dbReference>
<evidence type="ECO:0000313" key="2">
    <source>
        <dbReference type="Proteomes" id="UP000218824"/>
    </source>
</evidence>
<accession>A0AAU9ADH0</accession>
<dbReference type="RefSeq" id="WP_096376725.1">
    <property type="nucleotide sequence ID" value="NZ_AP014940.1"/>
</dbReference>
<reference evidence="1 2" key="1">
    <citation type="journal article" date="2017" name="DNA Res.">
        <title>Complete genome sequence and expression profile of the commercial lytic enzyme producer Lysobacter enzymogenes M497-1.</title>
        <authorList>
            <person name="Takami H."/>
            <person name="Toyoda A."/>
            <person name="Uchiyama I."/>
            <person name="Itoh T."/>
            <person name="Takaki Y."/>
            <person name="Arai W."/>
            <person name="Nishi S."/>
            <person name="Kawai M."/>
            <person name="Shinya K."/>
            <person name="Ikeda H."/>
        </authorList>
    </citation>
    <scope>NUCLEOTIDE SEQUENCE [LARGE SCALE GENOMIC DNA]</scope>
    <source>
        <strain evidence="1 2">M497-1</strain>
    </source>
</reference>
<gene>
    <name evidence="1" type="ORF">LEN_0785</name>
</gene>
<sequence>MASADTLLSTDEAAPSKRLADYLALQGSTTFFLQTISGHPVEVEVLQQSIETHPHRGDILHRHSRLYVRHPRNIILVAESEIALSRLDPEQREKLIERIEGIGKLLDPGNLGLLEKRDIEVARVPAPHTLQTASDWAVSRYFSMTINGVHYGEIREILNNESLERAR</sequence>
<dbReference type="GeneID" id="83062681"/>
<proteinExistence type="predicted"/>
<dbReference type="Gene3D" id="3.40.1410.10">
    <property type="entry name" value="Chorismate lyase-like"/>
    <property type="match status" value="1"/>
</dbReference>